<dbReference type="InterPro" id="IPR027574">
    <property type="entry name" value="Thiaminase_II"/>
</dbReference>
<comment type="catalytic activity">
    <reaction evidence="1">
        <text>4-amino-5-aminomethyl-2-methylpyrimidine + H2O = 4-amino-5-hydroxymethyl-2-methylpyrimidine + NH4(+)</text>
        <dbReference type="Rhea" id="RHEA:31799"/>
        <dbReference type="ChEBI" id="CHEBI:15377"/>
        <dbReference type="ChEBI" id="CHEBI:16892"/>
        <dbReference type="ChEBI" id="CHEBI:28938"/>
        <dbReference type="ChEBI" id="CHEBI:63416"/>
        <dbReference type="EC" id="3.5.99.2"/>
    </reaction>
</comment>
<dbReference type="GO" id="GO:0050334">
    <property type="term" value="F:thiaminase activity"/>
    <property type="evidence" value="ECO:0007669"/>
    <property type="project" value="UniProtKB-EC"/>
</dbReference>
<reference evidence="3 4" key="1">
    <citation type="submission" date="2017-04" db="EMBL/GenBank/DDBJ databases">
        <title>A new member of the family Flavobacteriaceae isolated from ascidians.</title>
        <authorList>
            <person name="Chen L."/>
        </authorList>
    </citation>
    <scope>NUCLEOTIDE SEQUENCE [LARGE SCALE GENOMIC DNA]</scope>
    <source>
        <strain evidence="3 4">HQA918</strain>
    </source>
</reference>
<dbReference type="AlphaFoldDB" id="A0A2A4G4I1"/>
<dbReference type="GO" id="GO:0005829">
    <property type="term" value="C:cytosol"/>
    <property type="evidence" value="ECO:0007669"/>
    <property type="project" value="TreeGrafter"/>
</dbReference>
<evidence type="ECO:0000313" key="4">
    <source>
        <dbReference type="Proteomes" id="UP000219559"/>
    </source>
</evidence>
<evidence type="ECO:0000256" key="1">
    <source>
        <dbReference type="RuleBase" id="RU363093"/>
    </source>
</evidence>
<dbReference type="PANTHER" id="PTHR43198">
    <property type="entry name" value="BIFUNCTIONAL TH2 PROTEIN"/>
    <property type="match status" value="1"/>
</dbReference>
<dbReference type="Pfam" id="PF03070">
    <property type="entry name" value="TENA_THI-4"/>
    <property type="match status" value="1"/>
</dbReference>
<comment type="caution">
    <text evidence="3">The sequence shown here is derived from an EMBL/GenBank/DDBJ whole genome shotgun (WGS) entry which is preliminary data.</text>
</comment>
<dbReference type="InterPro" id="IPR016084">
    <property type="entry name" value="Haem_Oase-like_multi-hlx"/>
</dbReference>
<dbReference type="GO" id="GO:0009228">
    <property type="term" value="P:thiamine biosynthetic process"/>
    <property type="evidence" value="ECO:0007669"/>
    <property type="project" value="UniProtKB-KW"/>
</dbReference>
<name>A0A2A4G4I1_9FLAO</name>
<feature type="domain" description="Thiaminase-2/PQQC" evidence="2">
    <location>
        <begin position="9"/>
        <end position="210"/>
    </location>
</feature>
<dbReference type="InterPro" id="IPR050967">
    <property type="entry name" value="Thiamine_Salvage_TenA"/>
</dbReference>
<dbReference type="EC" id="3.5.99.2" evidence="1"/>
<evidence type="ECO:0000313" key="3">
    <source>
        <dbReference type="EMBL" id="PCE62888.1"/>
    </source>
</evidence>
<dbReference type="SUPFAM" id="SSF48613">
    <property type="entry name" value="Heme oxygenase-like"/>
    <property type="match status" value="1"/>
</dbReference>
<accession>A0A2A4G4I1</accession>
<comment type="similarity">
    <text evidence="1">Belongs to the TenA family.</text>
</comment>
<dbReference type="GO" id="GO:0009229">
    <property type="term" value="P:thiamine diphosphate biosynthetic process"/>
    <property type="evidence" value="ECO:0007669"/>
    <property type="project" value="UniProtKB-UniPathway"/>
</dbReference>
<proteinExistence type="inferred from homology"/>
<dbReference type="OrthoDB" id="34166at2"/>
<dbReference type="PANTHER" id="PTHR43198:SF2">
    <property type="entry name" value="SI:CH1073-67J19.1-RELATED"/>
    <property type="match status" value="1"/>
</dbReference>
<evidence type="ECO:0000259" key="2">
    <source>
        <dbReference type="Pfam" id="PF03070"/>
    </source>
</evidence>
<dbReference type="UniPathway" id="UPA00060"/>
<sequence length="216" mass="24686">MDWYTQIRPKIQPIFDQIIAHPFIEGLLSGELPMEVFYFYLHQDSLYLSEYRRTLATIGSQCTDMEESQFYLEAANGVILVEKALHTTYLEKARIESPISPTCELYTSYLSKMVHTQSLAVGMAAVLPCFTIYKEVGDYILAQKDGPENNPFQDWINTYGGEAFAESVAQAVRITNTHAQTAPEAELAQMEAAFIKASQLEWLFWDSAYRQEKWPV</sequence>
<protein>
    <recommendedName>
        <fullName evidence="1">Aminopyrimidine aminohydrolase</fullName>
        <ecNumber evidence="1">3.5.99.2</ecNumber>
    </recommendedName>
</protein>
<comment type="catalytic activity">
    <reaction evidence="1">
        <text>thiamine + H2O = 5-(2-hydroxyethyl)-4-methylthiazole + 4-amino-5-hydroxymethyl-2-methylpyrimidine + H(+)</text>
        <dbReference type="Rhea" id="RHEA:17509"/>
        <dbReference type="ChEBI" id="CHEBI:15377"/>
        <dbReference type="ChEBI" id="CHEBI:15378"/>
        <dbReference type="ChEBI" id="CHEBI:16892"/>
        <dbReference type="ChEBI" id="CHEBI:17957"/>
        <dbReference type="ChEBI" id="CHEBI:18385"/>
        <dbReference type="EC" id="3.5.99.2"/>
    </reaction>
</comment>
<dbReference type="RefSeq" id="WP_097440997.1">
    <property type="nucleotide sequence ID" value="NZ_KZ300477.1"/>
</dbReference>
<dbReference type="NCBIfam" id="TIGR04306">
    <property type="entry name" value="salvage_TenA"/>
    <property type="match status" value="1"/>
</dbReference>
<comment type="pathway">
    <text evidence="1">Cofactor biosynthesis; thiamine diphosphate biosynthesis.</text>
</comment>
<dbReference type="Gene3D" id="1.20.910.10">
    <property type="entry name" value="Heme oxygenase-like"/>
    <property type="match status" value="1"/>
</dbReference>
<gene>
    <name evidence="3" type="ORF">B7P33_16560</name>
</gene>
<keyword evidence="1" id="KW-0784">Thiamine biosynthesis</keyword>
<organism evidence="3 4">
    <name type="scientific">Sediminicola luteus</name>
    <dbReference type="NCBI Taxonomy" id="319238"/>
    <lineage>
        <taxon>Bacteria</taxon>
        <taxon>Pseudomonadati</taxon>
        <taxon>Bacteroidota</taxon>
        <taxon>Flavobacteriia</taxon>
        <taxon>Flavobacteriales</taxon>
        <taxon>Flavobacteriaceae</taxon>
        <taxon>Sediminicola</taxon>
    </lineage>
</organism>
<dbReference type="Proteomes" id="UP000219559">
    <property type="component" value="Unassembled WGS sequence"/>
</dbReference>
<comment type="function">
    <text evidence="1">Catalyzes an amino-pyrimidine hydrolysis reaction at the C5' of the pyrimidine moiety of thiamine compounds, a reaction that is part of a thiamine salvage pathway.</text>
</comment>
<dbReference type="EMBL" id="NBWU01000007">
    <property type="protein sequence ID" value="PCE62888.1"/>
    <property type="molecule type" value="Genomic_DNA"/>
</dbReference>
<dbReference type="CDD" id="cd19365">
    <property type="entry name" value="TenA_C-like"/>
    <property type="match status" value="1"/>
</dbReference>
<dbReference type="InterPro" id="IPR004305">
    <property type="entry name" value="Thiaminase-2/PQQC"/>
</dbReference>
<keyword evidence="4" id="KW-1185">Reference proteome</keyword>
<keyword evidence="1" id="KW-0378">Hydrolase</keyword>